<dbReference type="InterPro" id="IPR043504">
    <property type="entry name" value="Peptidase_S1_PA_chymotrypsin"/>
</dbReference>
<dbReference type="Pfam" id="PF00089">
    <property type="entry name" value="Trypsin"/>
    <property type="match status" value="1"/>
</dbReference>
<dbReference type="AlphaFoldDB" id="A0A813F731"/>
<evidence type="ECO:0000256" key="3">
    <source>
        <dbReference type="ARBA" id="ARBA00022670"/>
    </source>
</evidence>
<dbReference type="GO" id="GO:0005615">
    <property type="term" value="C:extracellular space"/>
    <property type="evidence" value="ECO:0007669"/>
    <property type="project" value="TreeGrafter"/>
</dbReference>
<dbReference type="GO" id="GO:0004252">
    <property type="term" value="F:serine-type endopeptidase activity"/>
    <property type="evidence" value="ECO:0007669"/>
    <property type="project" value="InterPro"/>
</dbReference>
<dbReference type="GO" id="GO:0006508">
    <property type="term" value="P:proteolysis"/>
    <property type="evidence" value="ECO:0007669"/>
    <property type="project" value="UniProtKB-KW"/>
</dbReference>
<dbReference type="SUPFAM" id="SSF50494">
    <property type="entry name" value="Trypsin-like serine proteases"/>
    <property type="match status" value="1"/>
</dbReference>
<reference evidence="6" key="1">
    <citation type="submission" date="2021-02" db="EMBL/GenBank/DDBJ databases">
        <authorList>
            <person name="Dougan E. K."/>
            <person name="Rhodes N."/>
            <person name="Thang M."/>
            <person name="Chan C."/>
        </authorList>
    </citation>
    <scope>NUCLEOTIDE SEQUENCE</scope>
</reference>
<dbReference type="InterPro" id="IPR001254">
    <property type="entry name" value="Trypsin_dom"/>
</dbReference>
<dbReference type="InterPro" id="IPR009003">
    <property type="entry name" value="Peptidase_S1_PA"/>
</dbReference>
<dbReference type="PROSITE" id="PS50240">
    <property type="entry name" value="TRYPSIN_DOM"/>
    <property type="match status" value="1"/>
</dbReference>
<feature type="domain" description="Peptidase S1" evidence="5">
    <location>
        <begin position="1"/>
        <end position="113"/>
    </location>
</feature>
<keyword evidence="2" id="KW-0964">Secreted</keyword>
<dbReference type="EMBL" id="CAJNNV010021293">
    <property type="protein sequence ID" value="CAE8607342.1"/>
    <property type="molecule type" value="Genomic_DNA"/>
</dbReference>
<keyword evidence="4" id="KW-0378">Hydrolase</keyword>
<evidence type="ECO:0000256" key="2">
    <source>
        <dbReference type="ARBA" id="ARBA00022525"/>
    </source>
</evidence>
<accession>A0A813F731</accession>
<evidence type="ECO:0000256" key="4">
    <source>
        <dbReference type="ARBA" id="ARBA00022801"/>
    </source>
</evidence>
<sequence length="116" mass="11999">VLRETTVTIFKEDHKPCVDVFATGLGCSDDASEAPAINLEQQVCAAHPALRDSCAGDSGAPMMDANGVQIAIVSYGGGAGGDSGPGRPCGDPNWPGIYSRVHPFASFIRETVPDLP</sequence>
<organism evidence="6 7">
    <name type="scientific">Polarella glacialis</name>
    <name type="common">Dinoflagellate</name>
    <dbReference type="NCBI Taxonomy" id="89957"/>
    <lineage>
        <taxon>Eukaryota</taxon>
        <taxon>Sar</taxon>
        <taxon>Alveolata</taxon>
        <taxon>Dinophyceae</taxon>
        <taxon>Suessiales</taxon>
        <taxon>Suessiaceae</taxon>
        <taxon>Polarella</taxon>
    </lineage>
</organism>
<dbReference type="OrthoDB" id="10002959at2759"/>
<evidence type="ECO:0000313" key="7">
    <source>
        <dbReference type="Proteomes" id="UP000654075"/>
    </source>
</evidence>
<keyword evidence="3" id="KW-0645">Protease</keyword>
<comment type="subcellular location">
    <subcellularLocation>
        <location evidence="1">Secreted</location>
    </subcellularLocation>
</comment>
<dbReference type="PANTHER" id="PTHR24264">
    <property type="entry name" value="TRYPSIN-RELATED"/>
    <property type="match status" value="1"/>
</dbReference>
<feature type="non-terminal residue" evidence="6">
    <location>
        <position position="116"/>
    </location>
</feature>
<dbReference type="Gene3D" id="2.40.10.10">
    <property type="entry name" value="Trypsin-like serine proteases"/>
    <property type="match status" value="1"/>
</dbReference>
<evidence type="ECO:0000256" key="1">
    <source>
        <dbReference type="ARBA" id="ARBA00004613"/>
    </source>
</evidence>
<dbReference type="Proteomes" id="UP000654075">
    <property type="component" value="Unassembled WGS sequence"/>
</dbReference>
<proteinExistence type="predicted"/>
<evidence type="ECO:0000259" key="5">
    <source>
        <dbReference type="PROSITE" id="PS50240"/>
    </source>
</evidence>
<evidence type="ECO:0000313" key="6">
    <source>
        <dbReference type="EMBL" id="CAE8607342.1"/>
    </source>
</evidence>
<keyword evidence="7" id="KW-1185">Reference proteome</keyword>
<comment type="caution">
    <text evidence="6">The sequence shown here is derived from an EMBL/GenBank/DDBJ whole genome shotgun (WGS) entry which is preliminary data.</text>
</comment>
<protein>
    <recommendedName>
        <fullName evidence="5">Peptidase S1 domain-containing protein</fullName>
    </recommendedName>
</protein>
<name>A0A813F731_POLGL</name>
<dbReference type="InterPro" id="IPR050127">
    <property type="entry name" value="Serine_Proteases_S1"/>
</dbReference>
<dbReference type="PANTHER" id="PTHR24264:SF65">
    <property type="entry name" value="SRCR DOMAIN-CONTAINING PROTEIN"/>
    <property type="match status" value="1"/>
</dbReference>
<gene>
    <name evidence="6" type="ORF">PGLA1383_LOCUS25276</name>
</gene>